<dbReference type="RefSeq" id="WP_169817016.1">
    <property type="nucleotide sequence ID" value="NZ_CP016545.1"/>
</dbReference>
<keyword evidence="3" id="KW-1185">Reference proteome</keyword>
<organism evidence="2 3">
    <name type="scientific">Paraurantiacibacter namhicola</name>
    <dbReference type="NCBI Taxonomy" id="645517"/>
    <lineage>
        <taxon>Bacteria</taxon>
        <taxon>Pseudomonadati</taxon>
        <taxon>Pseudomonadota</taxon>
        <taxon>Alphaproteobacteria</taxon>
        <taxon>Sphingomonadales</taxon>
        <taxon>Erythrobacteraceae</taxon>
        <taxon>Paraurantiacibacter</taxon>
    </lineage>
</organism>
<dbReference type="Proteomes" id="UP000092698">
    <property type="component" value="Chromosome"/>
</dbReference>
<evidence type="ECO:0000256" key="1">
    <source>
        <dbReference type="SAM" id="Phobius"/>
    </source>
</evidence>
<evidence type="ECO:0000313" key="3">
    <source>
        <dbReference type="Proteomes" id="UP000092698"/>
    </source>
</evidence>
<keyword evidence="1" id="KW-1133">Transmembrane helix</keyword>
<accession>A0A1C7D9A7</accession>
<reference evidence="2 3" key="1">
    <citation type="submission" date="2016-07" db="EMBL/GenBank/DDBJ databases">
        <title>Complete genome sequence of Altererythrobacter namhicola JCM 16345T, containing esterase-encoding genes.</title>
        <authorList>
            <person name="Cheng H."/>
            <person name="Wu Y.-H."/>
            <person name="Jian S.-L."/>
            <person name="Huo Y.-Y."/>
            <person name="Wang C.-S."/>
            <person name="Xu X.-W."/>
        </authorList>
    </citation>
    <scope>NUCLEOTIDE SEQUENCE [LARGE SCALE GENOMIC DNA]</scope>
    <source>
        <strain evidence="2 3">JCM 16345</strain>
    </source>
</reference>
<sequence>MRENLAQWDFVIAAYAVAIAGTLLLLGWSWRAMRRAEQRRDEVKRK</sequence>
<dbReference type="AlphaFoldDB" id="A0A1C7D9A7"/>
<keyword evidence="1" id="KW-0472">Membrane</keyword>
<gene>
    <name evidence="2" type="ORF">A6F65_01757</name>
</gene>
<proteinExistence type="predicted"/>
<name>A0A1C7D9A7_9SPHN</name>
<protein>
    <recommendedName>
        <fullName evidence="4">Heme exporter protein D</fullName>
    </recommendedName>
</protein>
<dbReference type="KEGG" id="anh:A6F65_01757"/>
<dbReference type="EMBL" id="CP016545">
    <property type="protein sequence ID" value="ANU08054.1"/>
    <property type="molecule type" value="Genomic_DNA"/>
</dbReference>
<evidence type="ECO:0000313" key="2">
    <source>
        <dbReference type="EMBL" id="ANU08054.1"/>
    </source>
</evidence>
<evidence type="ECO:0008006" key="4">
    <source>
        <dbReference type="Google" id="ProtNLM"/>
    </source>
</evidence>
<keyword evidence="1" id="KW-0812">Transmembrane</keyword>
<feature type="transmembrane region" description="Helical" evidence="1">
    <location>
        <begin position="12"/>
        <end position="30"/>
    </location>
</feature>